<dbReference type="Proteomes" id="UP000255036">
    <property type="component" value="Unassembled WGS sequence"/>
</dbReference>
<name>A0A371AYR1_9FIRM</name>
<evidence type="ECO:0000313" key="3">
    <source>
        <dbReference type="Proteomes" id="UP000255036"/>
    </source>
</evidence>
<dbReference type="OrthoDB" id="2182939at2"/>
<evidence type="ECO:0000256" key="1">
    <source>
        <dbReference type="SAM" id="Phobius"/>
    </source>
</evidence>
<keyword evidence="1" id="KW-0812">Transmembrane</keyword>
<keyword evidence="1" id="KW-1133">Transmembrane helix</keyword>
<dbReference type="RefSeq" id="WP_115480928.1">
    <property type="nucleotide sequence ID" value="NZ_QRCT01000012.1"/>
</dbReference>
<keyword evidence="1" id="KW-0472">Membrane</keyword>
<keyword evidence="3" id="KW-1185">Reference proteome</keyword>
<dbReference type="EMBL" id="QRCT01000012">
    <property type="protein sequence ID" value="RDU24696.1"/>
    <property type="molecule type" value="Genomic_DNA"/>
</dbReference>
<feature type="transmembrane region" description="Helical" evidence="1">
    <location>
        <begin position="12"/>
        <end position="33"/>
    </location>
</feature>
<organism evidence="2 3">
    <name type="scientific">Anaerosacchariphilus polymeriproducens</name>
    <dbReference type="NCBI Taxonomy" id="1812858"/>
    <lineage>
        <taxon>Bacteria</taxon>
        <taxon>Bacillati</taxon>
        <taxon>Bacillota</taxon>
        <taxon>Clostridia</taxon>
        <taxon>Lachnospirales</taxon>
        <taxon>Lachnospiraceae</taxon>
        <taxon>Anaerosacchariphilus</taxon>
    </lineage>
</organism>
<proteinExistence type="predicted"/>
<comment type="caution">
    <text evidence="2">The sequence shown here is derived from an EMBL/GenBank/DDBJ whole genome shotgun (WGS) entry which is preliminary data.</text>
</comment>
<dbReference type="AlphaFoldDB" id="A0A371AYR1"/>
<evidence type="ECO:0000313" key="2">
    <source>
        <dbReference type="EMBL" id="RDU24696.1"/>
    </source>
</evidence>
<protein>
    <submittedName>
        <fullName evidence="2">Uncharacterized protein</fullName>
    </submittedName>
</protein>
<reference evidence="2 3" key="1">
    <citation type="submission" date="2018-07" db="EMBL/GenBank/DDBJ databases">
        <title>Anaerosacharophilus polymeroproducens gen. nov. sp. nov., an anaerobic bacterium isolated from salt field.</title>
        <authorList>
            <person name="Kim W."/>
            <person name="Yang S.-H."/>
            <person name="Oh J."/>
            <person name="Lee J.-H."/>
            <person name="Kwon K.K."/>
        </authorList>
    </citation>
    <scope>NUCLEOTIDE SEQUENCE [LARGE SCALE GENOMIC DNA]</scope>
    <source>
        <strain evidence="2 3">MCWD5</strain>
    </source>
</reference>
<sequence>MKEKKLTLGKKLIIGFVVIIIFLLGAALTYRIIKTQGVIEGFVENSKIDSPCFVLAAQKSGFKEEVVKQVVDKLKKEEIQIRVMDVTQLSELDDSEWDGMVILTTVESGQIQKDSHKFLKTHVNEYNRIGVVFTADSNSWKQKDIDIDAVSSASLNRNVNSCVDSVLEKSYDILKRINEK</sequence>
<gene>
    <name evidence="2" type="ORF">DWV06_04300</name>
</gene>
<accession>A0A371AYR1</accession>